<reference evidence="1" key="1">
    <citation type="submission" date="2021-05" db="EMBL/GenBank/DDBJ databases">
        <authorList>
            <person name="Scholz U."/>
            <person name="Mascher M."/>
            <person name="Fiebig A."/>
        </authorList>
    </citation>
    <scope>NUCLEOTIDE SEQUENCE [LARGE SCALE GENOMIC DNA]</scope>
</reference>
<dbReference type="Proteomes" id="UP001732700">
    <property type="component" value="Chromosome 3D"/>
</dbReference>
<keyword evidence="2" id="KW-1185">Reference proteome</keyword>
<protein>
    <submittedName>
        <fullName evidence="1">Uncharacterized protein</fullName>
    </submittedName>
</protein>
<reference evidence="1" key="2">
    <citation type="submission" date="2025-09" db="UniProtKB">
        <authorList>
            <consortium name="EnsemblPlants"/>
        </authorList>
    </citation>
    <scope>IDENTIFICATION</scope>
</reference>
<organism evidence="1 2">
    <name type="scientific">Avena sativa</name>
    <name type="common">Oat</name>
    <dbReference type="NCBI Taxonomy" id="4498"/>
    <lineage>
        <taxon>Eukaryota</taxon>
        <taxon>Viridiplantae</taxon>
        <taxon>Streptophyta</taxon>
        <taxon>Embryophyta</taxon>
        <taxon>Tracheophyta</taxon>
        <taxon>Spermatophyta</taxon>
        <taxon>Magnoliopsida</taxon>
        <taxon>Liliopsida</taxon>
        <taxon>Poales</taxon>
        <taxon>Poaceae</taxon>
        <taxon>BOP clade</taxon>
        <taxon>Pooideae</taxon>
        <taxon>Poodae</taxon>
        <taxon>Poeae</taxon>
        <taxon>Poeae Chloroplast Group 1 (Aveneae type)</taxon>
        <taxon>Aveninae</taxon>
        <taxon>Avena</taxon>
    </lineage>
</organism>
<accession>A0ACD5VZZ4</accession>
<evidence type="ECO:0000313" key="1">
    <source>
        <dbReference type="EnsemblPlants" id="AVESA.00010b.r2.3DG0524610.1.CDS"/>
    </source>
</evidence>
<dbReference type="EnsemblPlants" id="AVESA.00010b.r2.3DG0524610.1">
    <property type="protein sequence ID" value="AVESA.00010b.r2.3DG0524610.1.CDS"/>
    <property type="gene ID" value="AVESA.00010b.r2.3DG0524610"/>
</dbReference>
<evidence type="ECO:0000313" key="2">
    <source>
        <dbReference type="Proteomes" id="UP001732700"/>
    </source>
</evidence>
<sequence>MQPFSRHTGFFASLKQVEDRLAAEEQHERPPVPRQPDAPPLFSDTMTASPLFLGVSTATATDRGIGSGGGGESSGPALDFVTLSKDDERAQEPQQDSIDDEEDDNVEDIARLMALLGLSPPPPRGGDDDGHGSGGCDCSGGEGFLAKVVGVVGAKCEKEKRRVEGWIEHYYGDGGGECREPARLAHLLLAKASWSWDGEGPRDTASIAFPSTVKQFLDIDAPPRLTEEGEQRDAE</sequence>
<name>A0ACD5VZZ4_AVESA</name>
<proteinExistence type="predicted"/>